<dbReference type="Proteomes" id="UP000199225">
    <property type="component" value="Unassembled WGS sequence"/>
</dbReference>
<evidence type="ECO:0008006" key="3">
    <source>
        <dbReference type="Google" id="ProtNLM"/>
    </source>
</evidence>
<sequence length="53" mass="5925">MSQKRVISSLEISYCEDLYKVTDGLNKALKTKDVIVGLSLKDDETAILTVYES</sequence>
<keyword evidence="2" id="KW-1185">Reference proteome</keyword>
<dbReference type="EMBL" id="FNEV01000001">
    <property type="protein sequence ID" value="SDI98672.1"/>
    <property type="molecule type" value="Genomic_DNA"/>
</dbReference>
<accession>A0A1G8Q1R6</accession>
<evidence type="ECO:0000313" key="2">
    <source>
        <dbReference type="Proteomes" id="UP000199225"/>
    </source>
</evidence>
<dbReference type="InterPro" id="IPR012190">
    <property type="entry name" value="UCP036698"/>
</dbReference>
<proteinExistence type="predicted"/>
<gene>
    <name evidence="1" type="ORF">SAMN04490247_0344</name>
</gene>
<reference evidence="2" key="1">
    <citation type="submission" date="2016-10" db="EMBL/GenBank/DDBJ databases">
        <authorList>
            <person name="Varghese N."/>
            <person name="Submissions S."/>
        </authorList>
    </citation>
    <scope>NUCLEOTIDE SEQUENCE [LARGE SCALE GENOMIC DNA]</scope>
    <source>
        <strain evidence="2">DSM 4771</strain>
    </source>
</reference>
<name>A0A1G8Q1R6_9BACI</name>
<dbReference type="Pfam" id="PF14084">
    <property type="entry name" value="DUF4264"/>
    <property type="match status" value="1"/>
</dbReference>
<dbReference type="OrthoDB" id="2382360at2"/>
<dbReference type="PIRSF" id="PIRSF036698">
    <property type="entry name" value="UCP036698"/>
    <property type="match status" value="1"/>
</dbReference>
<dbReference type="RefSeq" id="WP_143004678.1">
    <property type="nucleotide sequence ID" value="NZ_FNEV01000001.1"/>
</dbReference>
<dbReference type="STRING" id="86666.SAMN04490247_0344"/>
<dbReference type="AlphaFoldDB" id="A0A1G8Q1R6"/>
<evidence type="ECO:0000313" key="1">
    <source>
        <dbReference type="EMBL" id="SDI98672.1"/>
    </source>
</evidence>
<organism evidence="1 2">
    <name type="scientific">Salimicrobium halophilum</name>
    <dbReference type="NCBI Taxonomy" id="86666"/>
    <lineage>
        <taxon>Bacteria</taxon>
        <taxon>Bacillati</taxon>
        <taxon>Bacillota</taxon>
        <taxon>Bacilli</taxon>
        <taxon>Bacillales</taxon>
        <taxon>Bacillaceae</taxon>
        <taxon>Salimicrobium</taxon>
    </lineage>
</organism>
<protein>
    <recommendedName>
        <fullName evidence="3">DUF4264 domain-containing protein</fullName>
    </recommendedName>
</protein>